<evidence type="ECO:0000313" key="5">
    <source>
        <dbReference type="Proteomes" id="UP000816034"/>
    </source>
</evidence>
<dbReference type="AlphaFoldDB" id="A0AA88KI26"/>
<dbReference type="SUPFAM" id="SSF48371">
    <property type="entry name" value="ARM repeat"/>
    <property type="match status" value="1"/>
</dbReference>
<keyword evidence="5" id="KW-1185">Reference proteome</keyword>
<dbReference type="Gene3D" id="1.25.10.10">
    <property type="entry name" value="Leucine-rich Repeat Variant"/>
    <property type="match status" value="3"/>
</dbReference>
<dbReference type="Proteomes" id="UP000816034">
    <property type="component" value="Unassembled WGS sequence"/>
</dbReference>
<evidence type="ECO:0000256" key="1">
    <source>
        <dbReference type="SAM" id="MobiDB-lite"/>
    </source>
</evidence>
<dbReference type="RefSeq" id="XP_044547431.1">
    <property type="nucleotide sequence ID" value="XM_044695963.1"/>
</dbReference>
<dbReference type="EMBL" id="PYSW02000026">
    <property type="protein sequence ID" value="KAG2381752.1"/>
    <property type="molecule type" value="Genomic_DNA"/>
</dbReference>
<dbReference type="PANTHER" id="PTHR46562">
    <property type="entry name" value="SERINE/THREONINE-KINASE ULK4-LIKE PROTEIN-RELATED"/>
    <property type="match status" value="1"/>
</dbReference>
<dbReference type="InterPro" id="IPR011989">
    <property type="entry name" value="ARM-like"/>
</dbReference>
<reference evidence="4 5" key="1">
    <citation type="journal article" date="2018" name="BMC Genomics">
        <title>The genome of Naegleria lovaniensis, the basis for a comparative approach to unravel pathogenicity factors of the human pathogenic amoeba N. fowleri.</title>
        <authorList>
            <person name="Liechti N."/>
            <person name="Schurch N."/>
            <person name="Bruggmann R."/>
            <person name="Wittwer M."/>
        </authorList>
    </citation>
    <scope>NUCLEOTIDE SEQUENCE [LARGE SCALE GENOMIC DNA]</scope>
    <source>
        <strain evidence="4 5">ATCC 30569</strain>
    </source>
</reference>
<comment type="caution">
    <text evidence="4">The sequence shown here is derived from an EMBL/GenBank/DDBJ whole genome shotgun (WGS) entry which is preliminary data.</text>
</comment>
<evidence type="ECO:0000259" key="2">
    <source>
        <dbReference type="Pfam" id="PF23606"/>
    </source>
</evidence>
<gene>
    <name evidence="4" type="ORF">C9374_006136</name>
</gene>
<name>A0AA88KI26_NAELO</name>
<feature type="region of interest" description="Disordered" evidence="1">
    <location>
        <begin position="1"/>
        <end position="30"/>
    </location>
</feature>
<evidence type="ECO:0000313" key="4">
    <source>
        <dbReference type="EMBL" id="KAG2381752.1"/>
    </source>
</evidence>
<evidence type="ECO:0000259" key="3">
    <source>
        <dbReference type="Pfam" id="PF24970"/>
    </source>
</evidence>
<organism evidence="4 5">
    <name type="scientific">Naegleria lovaniensis</name>
    <name type="common">Amoeba</name>
    <dbReference type="NCBI Taxonomy" id="51637"/>
    <lineage>
        <taxon>Eukaryota</taxon>
        <taxon>Discoba</taxon>
        <taxon>Heterolobosea</taxon>
        <taxon>Tetramitia</taxon>
        <taxon>Eutetramitia</taxon>
        <taxon>Vahlkampfiidae</taxon>
        <taxon>Naegleria</taxon>
    </lineage>
</organism>
<feature type="compositionally biased region" description="Basic and acidic residues" evidence="1">
    <location>
        <begin position="12"/>
        <end position="21"/>
    </location>
</feature>
<dbReference type="Pfam" id="PF24970">
    <property type="entry name" value="ARM_RUK"/>
    <property type="match status" value="1"/>
</dbReference>
<dbReference type="GO" id="GO:0008017">
    <property type="term" value="F:microtubule binding"/>
    <property type="evidence" value="ECO:0007669"/>
    <property type="project" value="InterPro"/>
</dbReference>
<feature type="domain" description="Serine/threonine-protein kinase ULK4/RUNKEL HEAT repeats" evidence="2">
    <location>
        <begin position="432"/>
        <end position="627"/>
    </location>
</feature>
<dbReference type="InterPro" id="IPR056980">
    <property type="entry name" value="ARM_RUK"/>
</dbReference>
<dbReference type="PANTHER" id="PTHR46562:SF1">
    <property type="entry name" value="SERINE_THREONINE-PROTEIN KINASE ULK4"/>
    <property type="match status" value="1"/>
</dbReference>
<protein>
    <submittedName>
        <fullName evidence="4">Uncharacterized protein</fullName>
    </submittedName>
</protein>
<accession>A0AA88KI26</accession>
<dbReference type="GeneID" id="68098590"/>
<proteinExistence type="predicted"/>
<dbReference type="InterPro" id="IPR016024">
    <property type="entry name" value="ARM-type_fold"/>
</dbReference>
<sequence>MDEEEQGFSESTDARNHEKSNAEPLIRRSSSQTSVTNLKLSISDAQKLMFNQSDTYVKPIIMNSRIEKVTSPKFDKTKLPFEPHPLKKVLNMPQKDLENFLTQIYKALVANGDNTVKLNCLCYFETLCTDTQSSNLLVNSSLMKLFIKMLRAYKSPMLRVRLCSVTGLLVRHATYISGDLLNNEIFDVFVELVQKDNGVKVKRRALACMGELVFYVATQIPSNQKEITLVDLPHSIVTTVVDSLKFSDEVVQHYATKTIENIAAQSPQYSQKFATVECISSLLQIFFSTKNEFLRGSAVSSLARMARNKASLSLQLVELFSTKKLISLLKDGNIRVQQSAINIINMALLSDPNSKLCKSLVEDQAFEDALSVLVDHQSYTLRAKCLITYFIISKNNTNFIVKCFGPKLCACLDRLMTKEKEHYVRTCLLGLLDSVGELIPSLLQQIFQQLDKNMSASTVAAQNKNLEFVLLVMTTPSLSERLITENIITQLSKLLNQIGSKAGLEESSNTVLLVIEALSRQPMTASYHKVVVNSLLPSLVEMLNNTNGDVRFLCLKIFTDILVQFLNDKNVYNLQDTSHECTKQVNDFIVKNLLPKYKQILDDQDPIPLYGLKLLNNIAEHNPGFVSVINHFSLIPKLFEFFELEHRNNNVHNVRLILKVVNAEVLSYDQLYKLGIISKLSAVLKYAFENGVDTFFEPCLGIVDNLLYKAAKLLHHSNKGEDSKQADSMYTNNSALVENLQVFMKLCSHEDLGIAESACHVVLLLSQQYSSTHEQLFSQQVLGLIRKILLSHVDSLDDGNETETEEADNSVKRICNYMLNVLLIICQTNNKMIARLKREDMLLIAINKVSELGGNNESLNSLAQSVKKIVSE</sequence>
<dbReference type="InterPro" id="IPR056981">
    <property type="entry name" value="HEAT_ULK4_RUNKEL"/>
</dbReference>
<dbReference type="Pfam" id="PF23606">
    <property type="entry name" value="HEAT_ULK4"/>
    <property type="match status" value="1"/>
</dbReference>
<dbReference type="InterPro" id="IPR044591">
    <property type="entry name" value="RUK"/>
</dbReference>
<feature type="domain" description="RUNKEL ARM-repeat" evidence="3">
    <location>
        <begin position="634"/>
        <end position="789"/>
    </location>
</feature>